<sequence length="1272" mass="144592">MFTTPRATLKKKSFRVSQENSFSQSVLSTTSTHPPKNTLTETSVSYVKETVTVPSKKPISKENVPQRVKKSLRTLQIDKPLPETLFTEETHRTPHVLLQSEKHAVSVLGALPTEIAGLFSAEGCPLECFYGSLEVNSGYALVITLTDCYVWSYKQKSSPTIYTFQMPKVNFSSQFLTTSEILENLPFVSIIPTTGSKEVGILASSPEGEFRYWETINYGLTNSQKYKSMRIYLAEQDRGTCLVNCEPAGFVFGTRFSQLYRISLSNASGQPALSYSPLSRPLGVFARMSSLLGYHGSDEPSSEGTNSEIVSICAGASSEGRHSRDIYVVTNQSLQKWTISKVFPEKFITERDILKDISLALDNLPAFNKASDLIVDLLDVEYSRENRVVVLSSISVDQETVSTFALFSFEHDNASGNFLLTGQKFLKSKATLYSGITSKPRLALSNGGPAAFVLLPDCIIATTLLDTDFEETIPLRNSSIDRIVGFGLDRNKIWSRESISNSNILVLCTQSGILDISMNLEKISEKMEQEVKVEVESSDEQKKRTHQLKNKLEQAVFFGSHEENPLSFNLSREFITGLDKAALKLSDEILKSKSKYIPAIMEVKIQLQERLNRMNNILKFINASNLLHNLSIPARHKLCWNCEKLTSALDLWYYQNALLGRGYKQPHTLLLTKAIESCLRGIGTQAQEDAVRTFFRFHISEIGLLPQYIADLIRRLRVDQTGEKNLLIHEANKIFLNIFKSAYLYRSQHSEIYGLSEATNEESWTCKEAYLDIIYTQYQLTEKAIREHNRDAEHFGASKASQFEMDTDDNMDVTEASHTLLKSLKDQLCDLADILFQMFTERIDFLSGHSGSDDAMHALALIQEKYRIVRSKVTLPLVSIDRMEFAFQLAERYQDFRTLVLLSIDLKEESQARIDYYINKFKEPFAYELYSYYVENGLLYQLVNQKDFYSGLLHEFLEKGGHTHISWLHDIHIGRYAQASNKLLEESEGEKENLQKKTMLSLAKLSYLASIESTSLDSDQVQGSLEQIDDTLDLVTVHEVLQESYHSILENMNKIPKKIDERIAQVSAYNTGDLSRVRPAMEQLYRQLIKNIMDGQVLDSESLIDVLTLPQNLDNQVDNYRIALGVYRRAKDIPQDRMEYVLRTIWRRVILRDSWDYIYKLSGHAGDDELLAALKDTAVYCTLMAAHDGEYPADMYLQPAETHFHTSKEDVVARFAGMLEQQINLLIQDYQTENQQLDTCITQHNLLGFYNEIVRLIQTEVGNEASMDMETN</sequence>
<dbReference type="InterPro" id="IPR007187">
    <property type="entry name" value="Nucleoporin_Nup133/Nup155_C"/>
</dbReference>
<feature type="domain" description="Nucleoporin Nup133/Nup155-like N-terminal" evidence="9">
    <location>
        <begin position="101"/>
        <end position="514"/>
    </location>
</feature>
<dbReference type="Gene3D" id="1.25.40.700">
    <property type="match status" value="1"/>
</dbReference>
<keyword evidence="5" id="KW-0653">Protein transport</keyword>
<evidence type="ECO:0000313" key="11">
    <source>
        <dbReference type="Proteomes" id="UP001479436"/>
    </source>
</evidence>
<evidence type="ECO:0000313" key="10">
    <source>
        <dbReference type="EMBL" id="KAK9712420.1"/>
    </source>
</evidence>
<evidence type="ECO:0000256" key="5">
    <source>
        <dbReference type="ARBA" id="ARBA00022927"/>
    </source>
</evidence>
<evidence type="ECO:0000256" key="4">
    <source>
        <dbReference type="ARBA" id="ARBA00022816"/>
    </source>
</evidence>
<dbReference type="PANTHER" id="PTHR13405">
    <property type="entry name" value="NUCLEAR PORE COMPLEX PROTEIN NUP133"/>
    <property type="match status" value="1"/>
</dbReference>
<dbReference type="Pfam" id="PF03177">
    <property type="entry name" value="Nucleoporin_C"/>
    <property type="match status" value="1"/>
</dbReference>
<keyword evidence="3" id="KW-0813">Transport</keyword>
<dbReference type="EMBL" id="JASJQH010007219">
    <property type="protein sequence ID" value="KAK9712420.1"/>
    <property type="molecule type" value="Genomic_DNA"/>
</dbReference>
<organism evidence="10 11">
    <name type="scientific">Basidiobolus ranarum</name>
    <dbReference type="NCBI Taxonomy" id="34480"/>
    <lineage>
        <taxon>Eukaryota</taxon>
        <taxon>Fungi</taxon>
        <taxon>Fungi incertae sedis</taxon>
        <taxon>Zoopagomycota</taxon>
        <taxon>Entomophthoromycotina</taxon>
        <taxon>Basidiobolomycetes</taxon>
        <taxon>Basidiobolales</taxon>
        <taxon>Basidiobolaceae</taxon>
        <taxon>Basidiobolus</taxon>
    </lineage>
</organism>
<keyword evidence="7" id="KW-0539">Nucleus</keyword>
<dbReference type="PANTHER" id="PTHR13405:SF11">
    <property type="entry name" value="NUCLEAR PORE COMPLEX PROTEIN NUP133"/>
    <property type="match status" value="1"/>
</dbReference>
<comment type="similarity">
    <text evidence="2">Belongs to the nucleoporin Nup133 family.</text>
</comment>
<evidence type="ECO:0000259" key="8">
    <source>
        <dbReference type="Pfam" id="PF03177"/>
    </source>
</evidence>
<accession>A0ABR2W0H4</accession>
<dbReference type="Gene3D" id="2.130.10.10">
    <property type="entry name" value="YVTN repeat-like/Quinoprotein amine dehydrogenase"/>
    <property type="match status" value="1"/>
</dbReference>
<dbReference type="InterPro" id="IPR014908">
    <property type="entry name" value="Nucleoporin_Nup133/Nup155_N"/>
</dbReference>
<evidence type="ECO:0000256" key="2">
    <source>
        <dbReference type="ARBA" id="ARBA00005569"/>
    </source>
</evidence>
<protein>
    <recommendedName>
        <fullName evidence="12">Nucleoporin Nup133/Nup155-like C-terminal domain-containing protein</fullName>
    </recommendedName>
</protein>
<keyword evidence="6" id="KW-0811">Translocation</keyword>
<dbReference type="Gene3D" id="1.20.58.1380">
    <property type="match status" value="1"/>
</dbReference>
<name>A0ABR2W0H4_9FUNG</name>
<dbReference type="InterPro" id="IPR037624">
    <property type="entry name" value="Nup133-like"/>
</dbReference>
<evidence type="ECO:0000256" key="3">
    <source>
        <dbReference type="ARBA" id="ARBA00022448"/>
    </source>
</evidence>
<evidence type="ECO:0000259" key="9">
    <source>
        <dbReference type="Pfam" id="PF08801"/>
    </source>
</evidence>
<dbReference type="SUPFAM" id="SSF117289">
    <property type="entry name" value="Nucleoporin domain"/>
    <property type="match status" value="1"/>
</dbReference>
<evidence type="ECO:0000256" key="7">
    <source>
        <dbReference type="ARBA" id="ARBA00023242"/>
    </source>
</evidence>
<gene>
    <name evidence="10" type="ORF">K7432_007175</name>
</gene>
<keyword evidence="4" id="KW-0509">mRNA transport</keyword>
<dbReference type="Proteomes" id="UP001479436">
    <property type="component" value="Unassembled WGS sequence"/>
</dbReference>
<proteinExistence type="inferred from homology"/>
<evidence type="ECO:0000256" key="6">
    <source>
        <dbReference type="ARBA" id="ARBA00023010"/>
    </source>
</evidence>
<dbReference type="InterPro" id="IPR015943">
    <property type="entry name" value="WD40/YVTN_repeat-like_dom_sf"/>
</dbReference>
<comment type="subcellular location">
    <subcellularLocation>
        <location evidence="1">Nucleus envelope</location>
    </subcellularLocation>
</comment>
<evidence type="ECO:0000256" key="1">
    <source>
        <dbReference type="ARBA" id="ARBA00004259"/>
    </source>
</evidence>
<reference evidence="10 11" key="1">
    <citation type="submission" date="2023-04" db="EMBL/GenBank/DDBJ databases">
        <title>Genome of Basidiobolus ranarum AG-B5.</title>
        <authorList>
            <person name="Stajich J.E."/>
            <person name="Carter-House D."/>
            <person name="Gryganskyi A."/>
        </authorList>
    </citation>
    <scope>NUCLEOTIDE SEQUENCE [LARGE SCALE GENOMIC DNA]</scope>
    <source>
        <strain evidence="10 11">AG-B5</strain>
    </source>
</reference>
<dbReference type="Pfam" id="PF08801">
    <property type="entry name" value="Nucleoporin_N"/>
    <property type="match status" value="1"/>
</dbReference>
<comment type="caution">
    <text evidence="10">The sequence shown here is derived from an EMBL/GenBank/DDBJ whole genome shotgun (WGS) entry which is preliminary data.</text>
</comment>
<evidence type="ECO:0008006" key="12">
    <source>
        <dbReference type="Google" id="ProtNLM"/>
    </source>
</evidence>
<keyword evidence="11" id="KW-1185">Reference proteome</keyword>
<feature type="domain" description="Nucleoporin Nup133/Nup155-like C-terminal" evidence="8">
    <location>
        <begin position="684"/>
        <end position="1246"/>
    </location>
</feature>